<dbReference type="AlphaFoldDB" id="A0AA36M8U3"/>
<feature type="region of interest" description="Disordered" evidence="1">
    <location>
        <begin position="134"/>
        <end position="178"/>
    </location>
</feature>
<name>A0AA36M8U3_CYLNA</name>
<gene>
    <name evidence="3" type="ORF">CYNAS_LOCUS13758</name>
</gene>
<feature type="signal peptide" evidence="2">
    <location>
        <begin position="1"/>
        <end position="15"/>
    </location>
</feature>
<protein>
    <submittedName>
        <fullName evidence="3">Uncharacterized protein</fullName>
    </submittedName>
</protein>
<evidence type="ECO:0000256" key="2">
    <source>
        <dbReference type="SAM" id="SignalP"/>
    </source>
</evidence>
<dbReference type="EMBL" id="CATQJL010000305">
    <property type="protein sequence ID" value="CAJ0601775.1"/>
    <property type="molecule type" value="Genomic_DNA"/>
</dbReference>
<sequence length="184" mass="18180">MLLPLVLLGVACAYGHHVGQESGYGGTQHEVCDKEQSAQRDGQSNQGGGGGGGEEAAQSPVAAPASPGSVAAPAPAPAPRSGYNPFTVPLQAQSSPLFLEAPPMVQSSPQSGGGGAPMAAAPVDEAAEFGVVLTPIGGNNGGGESNGPVASAPLSSQGGATDGDRSGQQSGGYRRFNRHMMQIF</sequence>
<feature type="compositionally biased region" description="Low complexity" evidence="1">
    <location>
        <begin position="56"/>
        <end position="73"/>
    </location>
</feature>
<evidence type="ECO:0000313" key="3">
    <source>
        <dbReference type="EMBL" id="CAJ0601775.1"/>
    </source>
</evidence>
<feature type="chain" id="PRO_5041416858" evidence="2">
    <location>
        <begin position="16"/>
        <end position="184"/>
    </location>
</feature>
<keyword evidence="2" id="KW-0732">Signal</keyword>
<comment type="caution">
    <text evidence="3">The sequence shown here is derived from an EMBL/GenBank/DDBJ whole genome shotgun (WGS) entry which is preliminary data.</text>
</comment>
<keyword evidence="4" id="KW-1185">Reference proteome</keyword>
<accession>A0AA36M8U3</accession>
<feature type="compositionally biased region" description="Gly residues" evidence="1">
    <location>
        <begin position="45"/>
        <end position="54"/>
    </location>
</feature>
<evidence type="ECO:0000313" key="4">
    <source>
        <dbReference type="Proteomes" id="UP001176961"/>
    </source>
</evidence>
<feature type="region of interest" description="Disordered" evidence="1">
    <location>
        <begin position="22"/>
        <end position="120"/>
    </location>
</feature>
<proteinExistence type="predicted"/>
<reference evidence="3" key="1">
    <citation type="submission" date="2023-07" db="EMBL/GenBank/DDBJ databases">
        <authorList>
            <consortium name="CYATHOMIX"/>
        </authorList>
    </citation>
    <scope>NUCLEOTIDE SEQUENCE</scope>
    <source>
        <strain evidence="3">N/A</strain>
    </source>
</reference>
<dbReference type="Proteomes" id="UP001176961">
    <property type="component" value="Unassembled WGS sequence"/>
</dbReference>
<evidence type="ECO:0000256" key="1">
    <source>
        <dbReference type="SAM" id="MobiDB-lite"/>
    </source>
</evidence>
<organism evidence="3 4">
    <name type="scientific">Cylicocyclus nassatus</name>
    <name type="common">Nematode worm</name>
    <dbReference type="NCBI Taxonomy" id="53992"/>
    <lineage>
        <taxon>Eukaryota</taxon>
        <taxon>Metazoa</taxon>
        <taxon>Ecdysozoa</taxon>
        <taxon>Nematoda</taxon>
        <taxon>Chromadorea</taxon>
        <taxon>Rhabditida</taxon>
        <taxon>Rhabditina</taxon>
        <taxon>Rhabditomorpha</taxon>
        <taxon>Strongyloidea</taxon>
        <taxon>Strongylidae</taxon>
        <taxon>Cylicocyclus</taxon>
    </lineage>
</organism>